<organism evidence="3 4">
    <name type="scientific">Oculimacula yallundae</name>
    <dbReference type="NCBI Taxonomy" id="86028"/>
    <lineage>
        <taxon>Eukaryota</taxon>
        <taxon>Fungi</taxon>
        <taxon>Dikarya</taxon>
        <taxon>Ascomycota</taxon>
        <taxon>Pezizomycotina</taxon>
        <taxon>Leotiomycetes</taxon>
        <taxon>Helotiales</taxon>
        <taxon>Ploettnerulaceae</taxon>
        <taxon>Oculimacula</taxon>
    </lineage>
</organism>
<dbReference type="Pfam" id="PF06985">
    <property type="entry name" value="HET"/>
    <property type="match status" value="1"/>
</dbReference>
<reference evidence="3 4" key="1">
    <citation type="journal article" date="2024" name="Commun. Biol.">
        <title>Comparative genomic analysis of thermophilic fungi reveals convergent evolutionary adaptations and gene losses.</title>
        <authorList>
            <person name="Steindorff A.S."/>
            <person name="Aguilar-Pontes M.V."/>
            <person name="Robinson A.J."/>
            <person name="Andreopoulos B."/>
            <person name="LaButti K."/>
            <person name="Kuo A."/>
            <person name="Mondo S."/>
            <person name="Riley R."/>
            <person name="Otillar R."/>
            <person name="Haridas S."/>
            <person name="Lipzen A."/>
            <person name="Grimwood J."/>
            <person name="Schmutz J."/>
            <person name="Clum A."/>
            <person name="Reid I.D."/>
            <person name="Moisan M.C."/>
            <person name="Butler G."/>
            <person name="Nguyen T.T.M."/>
            <person name="Dewar K."/>
            <person name="Conant G."/>
            <person name="Drula E."/>
            <person name="Henrissat B."/>
            <person name="Hansel C."/>
            <person name="Singer S."/>
            <person name="Hutchinson M.I."/>
            <person name="de Vries R.P."/>
            <person name="Natvig D.O."/>
            <person name="Powell A.J."/>
            <person name="Tsang A."/>
            <person name="Grigoriev I.V."/>
        </authorList>
    </citation>
    <scope>NUCLEOTIDE SEQUENCE [LARGE SCALE GENOMIC DNA]</scope>
    <source>
        <strain evidence="3 4">CBS 494.80</strain>
    </source>
</reference>
<evidence type="ECO:0000313" key="3">
    <source>
        <dbReference type="EMBL" id="KAL2075865.1"/>
    </source>
</evidence>
<evidence type="ECO:0000256" key="1">
    <source>
        <dbReference type="SAM" id="MobiDB-lite"/>
    </source>
</evidence>
<dbReference type="InterPro" id="IPR010730">
    <property type="entry name" value="HET"/>
</dbReference>
<evidence type="ECO:0000259" key="2">
    <source>
        <dbReference type="Pfam" id="PF06985"/>
    </source>
</evidence>
<dbReference type="Proteomes" id="UP001595075">
    <property type="component" value="Unassembled WGS sequence"/>
</dbReference>
<feature type="region of interest" description="Disordered" evidence="1">
    <location>
        <begin position="1"/>
        <end position="24"/>
    </location>
</feature>
<comment type="caution">
    <text evidence="3">The sequence shown here is derived from an EMBL/GenBank/DDBJ whole genome shotgun (WGS) entry which is preliminary data.</text>
</comment>
<dbReference type="EMBL" id="JAZHXI010000001">
    <property type="protein sequence ID" value="KAL2075865.1"/>
    <property type="molecule type" value="Genomic_DNA"/>
</dbReference>
<dbReference type="PANTHER" id="PTHR33112">
    <property type="entry name" value="DOMAIN PROTEIN, PUTATIVE-RELATED"/>
    <property type="match status" value="1"/>
</dbReference>
<feature type="domain" description="Heterokaryon incompatibility" evidence="2">
    <location>
        <begin position="195"/>
        <end position="347"/>
    </location>
</feature>
<name>A0ABR4D129_9HELO</name>
<evidence type="ECO:0000313" key="4">
    <source>
        <dbReference type="Proteomes" id="UP001595075"/>
    </source>
</evidence>
<protein>
    <recommendedName>
        <fullName evidence="2">Heterokaryon incompatibility domain-containing protein</fullName>
    </recommendedName>
</protein>
<accession>A0ABR4D129</accession>
<proteinExistence type="predicted"/>
<gene>
    <name evidence="3" type="ORF">VTL71DRAFT_808</name>
</gene>
<dbReference type="PANTHER" id="PTHR33112:SF8">
    <property type="entry name" value="HETEROKARYON INCOMPATIBILITY DOMAIN-CONTAINING PROTEIN"/>
    <property type="match status" value="1"/>
</dbReference>
<sequence length="653" mass="73704">MSSATLITSLPAATGNDEEDPSPDTSHLCGYCKRLEFKIKDICQGRDDGTFQSWEAISAAAPTCAMCKRIVEHNRSKVETAFRSESLRLSAEVREGQGVYSLRVLHPKTATYISEFYLLVDIDSAAAKERHISGRHIKAANDLGCAELWLKNCLENHNHGSSREALRPSRLIAVGTENGSVPIRLVNSPAIKDNYFALSHCWGEGLSFKLSTRTLLSFQAEIPWNQLPLTFQDAIQITRRLGFHYLWIDALCIVQDDPQDWEAESAIMGSVYNNATLTIMAVSASNSRGGCFRERSEKEDRVLLPYTDHSGIMALEIYICFNPLPPSGYDPDLEGGPLFKRAWVLQERFISKRKIYFGDIQLYWDCGDIFESENQALRQTGSSPWPLRLRAFSEEPEAQAMIRDPAYKSSELWEMVIENYSSCNLTFASDIFPGLSGLARAYAQGTGFKYLAGLWLEEMPLSLLWRPKPILPHSHEEYRSPTWSWASIRGKCFFVGDGSRYYRQPASLELEIVHTDMRLASADPFGRVLPGSRIVVRGRIRAVRLARMSEEYHNPYNTKHRSDPFCVIDDEGAAIGRPFLDHHRDPVSKELEVSILEVMYCKRGSSNESWFLILQATSHSKDFQRIGIGRASPCESGFKYMFSGLEKVQLGIV</sequence>
<keyword evidence="4" id="KW-1185">Reference proteome</keyword>